<proteinExistence type="predicted"/>
<keyword evidence="4" id="KW-1185">Reference proteome</keyword>
<dbReference type="SUPFAM" id="SSF47413">
    <property type="entry name" value="lambda repressor-like DNA-binding domains"/>
    <property type="match status" value="1"/>
</dbReference>
<dbReference type="InterPro" id="IPR001387">
    <property type="entry name" value="Cro/C1-type_HTH"/>
</dbReference>
<dbReference type="AlphaFoldDB" id="A0A917BBG4"/>
<dbReference type="InterPro" id="IPR011051">
    <property type="entry name" value="RmlC_Cupin_sf"/>
</dbReference>
<dbReference type="EMBL" id="BMKQ01000001">
    <property type="protein sequence ID" value="GGF34135.1"/>
    <property type="molecule type" value="Genomic_DNA"/>
</dbReference>
<dbReference type="Gene3D" id="2.60.120.10">
    <property type="entry name" value="Jelly Rolls"/>
    <property type="match status" value="1"/>
</dbReference>
<dbReference type="RefSeq" id="WP_188777856.1">
    <property type="nucleotide sequence ID" value="NZ_BMKQ01000001.1"/>
</dbReference>
<dbReference type="InterPro" id="IPR050807">
    <property type="entry name" value="TransReg_Diox_bact_type"/>
</dbReference>
<feature type="domain" description="HTH cro/C1-type" evidence="2">
    <location>
        <begin position="15"/>
        <end position="69"/>
    </location>
</feature>
<evidence type="ECO:0000256" key="1">
    <source>
        <dbReference type="ARBA" id="ARBA00023125"/>
    </source>
</evidence>
<dbReference type="Pfam" id="PF07883">
    <property type="entry name" value="Cupin_2"/>
    <property type="match status" value="1"/>
</dbReference>
<evidence type="ECO:0000259" key="2">
    <source>
        <dbReference type="PROSITE" id="PS50943"/>
    </source>
</evidence>
<name>A0A917BBG4_9ACTN</name>
<dbReference type="Gene3D" id="1.10.260.40">
    <property type="entry name" value="lambda repressor-like DNA-binding domains"/>
    <property type="match status" value="1"/>
</dbReference>
<dbReference type="GO" id="GO:0003700">
    <property type="term" value="F:DNA-binding transcription factor activity"/>
    <property type="evidence" value="ECO:0007669"/>
    <property type="project" value="TreeGrafter"/>
</dbReference>
<dbReference type="InterPro" id="IPR010982">
    <property type="entry name" value="Lambda_DNA-bd_dom_sf"/>
</dbReference>
<reference evidence="3" key="2">
    <citation type="submission" date="2020-09" db="EMBL/GenBank/DDBJ databases">
        <authorList>
            <person name="Sun Q."/>
            <person name="Zhou Y."/>
        </authorList>
    </citation>
    <scope>NUCLEOTIDE SEQUENCE</scope>
    <source>
        <strain evidence="3">CGMCC 1.16067</strain>
    </source>
</reference>
<dbReference type="InterPro" id="IPR013096">
    <property type="entry name" value="Cupin_2"/>
</dbReference>
<dbReference type="PROSITE" id="PS50943">
    <property type="entry name" value="HTH_CROC1"/>
    <property type="match status" value="1"/>
</dbReference>
<gene>
    <name evidence="3" type="ORF">GCM10011519_04520</name>
</gene>
<organism evidence="3 4">
    <name type="scientific">Marmoricola endophyticus</name>
    <dbReference type="NCBI Taxonomy" id="2040280"/>
    <lineage>
        <taxon>Bacteria</taxon>
        <taxon>Bacillati</taxon>
        <taxon>Actinomycetota</taxon>
        <taxon>Actinomycetes</taxon>
        <taxon>Propionibacteriales</taxon>
        <taxon>Nocardioidaceae</taxon>
        <taxon>Marmoricola</taxon>
    </lineage>
</organism>
<protein>
    <submittedName>
        <fullName evidence="3">Transcriptional regulator</fullName>
    </submittedName>
</protein>
<dbReference type="PANTHER" id="PTHR46797">
    <property type="entry name" value="HTH-TYPE TRANSCRIPTIONAL REGULATOR"/>
    <property type="match status" value="1"/>
</dbReference>
<reference evidence="3" key="1">
    <citation type="journal article" date="2014" name="Int. J. Syst. Evol. Microbiol.">
        <title>Complete genome sequence of Corynebacterium casei LMG S-19264T (=DSM 44701T), isolated from a smear-ripened cheese.</title>
        <authorList>
            <consortium name="US DOE Joint Genome Institute (JGI-PGF)"/>
            <person name="Walter F."/>
            <person name="Albersmeier A."/>
            <person name="Kalinowski J."/>
            <person name="Ruckert C."/>
        </authorList>
    </citation>
    <scope>NUCLEOTIDE SEQUENCE</scope>
    <source>
        <strain evidence="3">CGMCC 1.16067</strain>
    </source>
</reference>
<dbReference type="InterPro" id="IPR014710">
    <property type="entry name" value="RmlC-like_jellyroll"/>
</dbReference>
<dbReference type="PANTHER" id="PTHR46797:SF1">
    <property type="entry name" value="METHYLPHOSPHONATE SYNTHASE"/>
    <property type="match status" value="1"/>
</dbReference>
<dbReference type="CDD" id="cd00093">
    <property type="entry name" value="HTH_XRE"/>
    <property type="match status" value="1"/>
</dbReference>
<dbReference type="Proteomes" id="UP000649179">
    <property type="component" value="Unassembled WGS sequence"/>
</dbReference>
<dbReference type="GO" id="GO:0003677">
    <property type="term" value="F:DNA binding"/>
    <property type="evidence" value="ECO:0007669"/>
    <property type="project" value="UniProtKB-KW"/>
</dbReference>
<dbReference type="SMART" id="SM00530">
    <property type="entry name" value="HTH_XRE"/>
    <property type="match status" value="1"/>
</dbReference>
<evidence type="ECO:0000313" key="3">
    <source>
        <dbReference type="EMBL" id="GGF34135.1"/>
    </source>
</evidence>
<evidence type="ECO:0000313" key="4">
    <source>
        <dbReference type="Proteomes" id="UP000649179"/>
    </source>
</evidence>
<dbReference type="CDD" id="cd02209">
    <property type="entry name" value="cupin_XRE_C"/>
    <property type="match status" value="1"/>
</dbReference>
<keyword evidence="1" id="KW-0238">DNA-binding</keyword>
<sequence>MSESADVESLARSRLRTLRATMGYSLDDLAARTHLSASTISRIETGKRTLGLDVLVPLARALEVSLDMLFEVPGDEDVVIRPEGHSVDGRTTWSLSRSDGRTSALKMRLEPTVTPPEQRVHPGHDWFVVLEGRVTLWLGDREIVVESGEAAEFSTMTPHSFGALDGPAELIAIFDRDGQRAHVHR</sequence>
<dbReference type="GO" id="GO:0005829">
    <property type="term" value="C:cytosol"/>
    <property type="evidence" value="ECO:0007669"/>
    <property type="project" value="TreeGrafter"/>
</dbReference>
<dbReference type="Pfam" id="PF01381">
    <property type="entry name" value="HTH_3"/>
    <property type="match status" value="1"/>
</dbReference>
<comment type="caution">
    <text evidence="3">The sequence shown here is derived from an EMBL/GenBank/DDBJ whole genome shotgun (WGS) entry which is preliminary data.</text>
</comment>
<accession>A0A917BBG4</accession>
<dbReference type="SUPFAM" id="SSF51182">
    <property type="entry name" value="RmlC-like cupins"/>
    <property type="match status" value="1"/>
</dbReference>